<name>L1J780_GUITC</name>
<dbReference type="EMBL" id="JH993007">
    <property type="protein sequence ID" value="EKX43935.1"/>
    <property type="molecule type" value="Genomic_DNA"/>
</dbReference>
<feature type="region of interest" description="Disordered" evidence="1">
    <location>
        <begin position="111"/>
        <end position="383"/>
    </location>
</feature>
<reference evidence="4" key="2">
    <citation type="submission" date="2012-11" db="EMBL/GenBank/DDBJ databases">
        <authorList>
            <person name="Kuo A."/>
            <person name="Curtis B.A."/>
            <person name="Tanifuji G."/>
            <person name="Burki F."/>
            <person name="Gruber A."/>
            <person name="Irimia M."/>
            <person name="Maruyama S."/>
            <person name="Arias M.C."/>
            <person name="Ball S.G."/>
            <person name="Gile G.H."/>
            <person name="Hirakawa Y."/>
            <person name="Hopkins J.F."/>
            <person name="Rensing S.A."/>
            <person name="Schmutz J."/>
            <person name="Symeonidi A."/>
            <person name="Elias M."/>
            <person name="Eveleigh R.J."/>
            <person name="Herman E.K."/>
            <person name="Klute M.J."/>
            <person name="Nakayama T."/>
            <person name="Obornik M."/>
            <person name="Reyes-Prieto A."/>
            <person name="Armbrust E.V."/>
            <person name="Aves S.J."/>
            <person name="Beiko R.G."/>
            <person name="Coutinho P."/>
            <person name="Dacks J.B."/>
            <person name="Durnford D.G."/>
            <person name="Fast N.M."/>
            <person name="Green B.R."/>
            <person name="Grisdale C."/>
            <person name="Hempe F."/>
            <person name="Henrissat B."/>
            <person name="Hoppner M.P."/>
            <person name="Ishida K.-I."/>
            <person name="Kim E."/>
            <person name="Koreny L."/>
            <person name="Kroth P.G."/>
            <person name="Liu Y."/>
            <person name="Malik S.-B."/>
            <person name="Maier U.G."/>
            <person name="McRose D."/>
            <person name="Mock T."/>
            <person name="Neilson J.A."/>
            <person name="Onodera N.T."/>
            <person name="Poole A.M."/>
            <person name="Pritham E.J."/>
            <person name="Richards T.A."/>
            <person name="Rocap G."/>
            <person name="Roy S.W."/>
            <person name="Sarai C."/>
            <person name="Schaack S."/>
            <person name="Shirato S."/>
            <person name="Slamovits C.H."/>
            <person name="Spencer D.F."/>
            <person name="Suzuki S."/>
            <person name="Worden A.Z."/>
            <person name="Zauner S."/>
            <person name="Barry K."/>
            <person name="Bell C."/>
            <person name="Bharti A.K."/>
            <person name="Crow J.A."/>
            <person name="Grimwood J."/>
            <person name="Kramer R."/>
            <person name="Lindquist E."/>
            <person name="Lucas S."/>
            <person name="Salamov A."/>
            <person name="McFadden G.I."/>
            <person name="Lane C.E."/>
            <person name="Keeling P.J."/>
            <person name="Gray M.W."/>
            <person name="Grigoriev I.V."/>
            <person name="Archibald J.M."/>
        </authorList>
    </citation>
    <scope>NUCLEOTIDE SEQUENCE</scope>
    <source>
        <strain evidence="4">CCMP2712</strain>
    </source>
</reference>
<feature type="compositionally biased region" description="Polar residues" evidence="1">
    <location>
        <begin position="349"/>
        <end position="368"/>
    </location>
</feature>
<evidence type="ECO:0000313" key="4">
    <source>
        <dbReference type="Proteomes" id="UP000011087"/>
    </source>
</evidence>
<protein>
    <submittedName>
        <fullName evidence="2 3">Uncharacterized protein</fullName>
    </submittedName>
</protein>
<evidence type="ECO:0000256" key="1">
    <source>
        <dbReference type="SAM" id="MobiDB-lite"/>
    </source>
</evidence>
<dbReference type="HOGENOM" id="CLU_722502_0_0_1"/>
<keyword evidence="4" id="KW-1185">Reference proteome</keyword>
<feature type="compositionally biased region" description="Basic and acidic residues" evidence="1">
    <location>
        <begin position="226"/>
        <end position="244"/>
    </location>
</feature>
<sequence>MSSIGSMSMQVDSDDLKSALQRAGHLLKQFIQDDSQASILIHNGAKGLSVWLEAPSDADIKNSFSFIKKDGARPDPSKFWGLSLSSMSGVPQGMKVLTEEETENSLKEAVVAPSVAPPPSPSVALHRSSSENFGEAWGSSAPPPPTIHRSVSEPVFNEEPRAKEKPQEVKREKPARPEFEGTWADESDDDGHFLAKLPELPEISKREASAEDEQRMGGEQASRTSQQDRGEAADEADEGRQGNRDRRRRDTRKRNDEQPMRERNDFQPNESRGRGGADRARRPPPARREQSDYSSKESETRPMHTGGSWQAMRAAGRYIPPARQNYYEDPRVASHAERNGQDGNGLRVTATSDGSRRVISSQANQGRQNRTRGKDPPFPPLPP</sequence>
<accession>L1J780</accession>
<reference evidence="2 4" key="1">
    <citation type="journal article" date="2012" name="Nature">
        <title>Algal genomes reveal evolutionary mosaicism and the fate of nucleomorphs.</title>
        <authorList>
            <consortium name="DOE Joint Genome Institute"/>
            <person name="Curtis B.A."/>
            <person name="Tanifuji G."/>
            <person name="Burki F."/>
            <person name="Gruber A."/>
            <person name="Irimia M."/>
            <person name="Maruyama S."/>
            <person name="Arias M.C."/>
            <person name="Ball S.G."/>
            <person name="Gile G.H."/>
            <person name="Hirakawa Y."/>
            <person name="Hopkins J.F."/>
            <person name="Kuo A."/>
            <person name="Rensing S.A."/>
            <person name="Schmutz J."/>
            <person name="Symeonidi A."/>
            <person name="Elias M."/>
            <person name="Eveleigh R.J."/>
            <person name="Herman E.K."/>
            <person name="Klute M.J."/>
            <person name="Nakayama T."/>
            <person name="Obornik M."/>
            <person name="Reyes-Prieto A."/>
            <person name="Armbrust E.V."/>
            <person name="Aves S.J."/>
            <person name="Beiko R.G."/>
            <person name="Coutinho P."/>
            <person name="Dacks J.B."/>
            <person name="Durnford D.G."/>
            <person name="Fast N.M."/>
            <person name="Green B.R."/>
            <person name="Grisdale C.J."/>
            <person name="Hempel F."/>
            <person name="Henrissat B."/>
            <person name="Hoppner M.P."/>
            <person name="Ishida K."/>
            <person name="Kim E."/>
            <person name="Koreny L."/>
            <person name="Kroth P.G."/>
            <person name="Liu Y."/>
            <person name="Malik S.B."/>
            <person name="Maier U.G."/>
            <person name="McRose D."/>
            <person name="Mock T."/>
            <person name="Neilson J.A."/>
            <person name="Onodera N.T."/>
            <person name="Poole A.M."/>
            <person name="Pritham E.J."/>
            <person name="Richards T.A."/>
            <person name="Rocap G."/>
            <person name="Roy S.W."/>
            <person name="Sarai C."/>
            <person name="Schaack S."/>
            <person name="Shirato S."/>
            <person name="Slamovits C.H."/>
            <person name="Spencer D.F."/>
            <person name="Suzuki S."/>
            <person name="Worden A.Z."/>
            <person name="Zauner S."/>
            <person name="Barry K."/>
            <person name="Bell C."/>
            <person name="Bharti A.K."/>
            <person name="Crow J.A."/>
            <person name="Grimwood J."/>
            <person name="Kramer R."/>
            <person name="Lindquist E."/>
            <person name="Lucas S."/>
            <person name="Salamov A."/>
            <person name="McFadden G.I."/>
            <person name="Lane C.E."/>
            <person name="Keeling P.J."/>
            <person name="Gray M.W."/>
            <person name="Grigoriev I.V."/>
            <person name="Archibald J.M."/>
        </authorList>
    </citation>
    <scope>NUCLEOTIDE SEQUENCE</scope>
    <source>
        <strain evidence="2 4">CCMP2712</strain>
    </source>
</reference>
<dbReference type="AlphaFoldDB" id="L1J780"/>
<dbReference type="Proteomes" id="UP000011087">
    <property type="component" value="Unassembled WGS sequence"/>
</dbReference>
<feature type="compositionally biased region" description="Basic and acidic residues" evidence="1">
    <location>
        <begin position="158"/>
        <end position="179"/>
    </location>
</feature>
<dbReference type="RefSeq" id="XP_005830915.1">
    <property type="nucleotide sequence ID" value="XM_005830858.1"/>
</dbReference>
<proteinExistence type="predicted"/>
<dbReference type="GeneID" id="17300705"/>
<dbReference type="EnsemblProtists" id="EKX43935">
    <property type="protein sequence ID" value="EKX43935"/>
    <property type="gene ID" value="GUITHDRAFT_140077"/>
</dbReference>
<dbReference type="KEGG" id="gtt:GUITHDRAFT_140077"/>
<organism evidence="2">
    <name type="scientific">Guillardia theta (strain CCMP2712)</name>
    <name type="common">Cryptophyte</name>
    <dbReference type="NCBI Taxonomy" id="905079"/>
    <lineage>
        <taxon>Eukaryota</taxon>
        <taxon>Cryptophyceae</taxon>
        <taxon>Pyrenomonadales</taxon>
        <taxon>Geminigeraceae</taxon>
        <taxon>Guillardia</taxon>
    </lineage>
</organism>
<dbReference type="PaxDb" id="55529-EKX43935"/>
<evidence type="ECO:0000313" key="2">
    <source>
        <dbReference type="EMBL" id="EKX43935.1"/>
    </source>
</evidence>
<dbReference type="OrthoDB" id="10608368at2759"/>
<evidence type="ECO:0000313" key="3">
    <source>
        <dbReference type="EnsemblProtists" id="EKX43935"/>
    </source>
</evidence>
<feature type="compositionally biased region" description="Basic and acidic residues" evidence="1">
    <location>
        <begin position="202"/>
        <end position="216"/>
    </location>
</feature>
<gene>
    <name evidence="2" type="ORF">GUITHDRAFT_140077</name>
</gene>
<feature type="compositionally biased region" description="Basic and acidic residues" evidence="1">
    <location>
        <begin position="326"/>
        <end position="340"/>
    </location>
</feature>
<reference evidence="3" key="3">
    <citation type="submission" date="2015-06" db="UniProtKB">
        <authorList>
            <consortium name="EnsemblProtists"/>
        </authorList>
    </citation>
    <scope>IDENTIFICATION</scope>
</reference>
<feature type="compositionally biased region" description="Basic and acidic residues" evidence="1">
    <location>
        <begin position="253"/>
        <end position="302"/>
    </location>
</feature>